<dbReference type="PROSITE" id="PS51318">
    <property type="entry name" value="TAT"/>
    <property type="match status" value="1"/>
</dbReference>
<protein>
    <submittedName>
        <fullName evidence="2">DUF362 domain-containing protein</fullName>
    </submittedName>
</protein>
<dbReference type="Pfam" id="PF04015">
    <property type="entry name" value="DUF362"/>
    <property type="match status" value="1"/>
</dbReference>
<dbReference type="InterPro" id="IPR006311">
    <property type="entry name" value="TAT_signal"/>
</dbReference>
<evidence type="ECO:0000259" key="1">
    <source>
        <dbReference type="Pfam" id="PF04015"/>
    </source>
</evidence>
<organism evidence="2 3">
    <name type="scientific">Candidatus Abyssobacteria bacterium SURF_17</name>
    <dbReference type="NCBI Taxonomy" id="2093361"/>
    <lineage>
        <taxon>Bacteria</taxon>
        <taxon>Pseudomonadati</taxon>
        <taxon>Candidatus Hydrogenedentota</taxon>
        <taxon>Candidatus Abyssobacteria</taxon>
    </lineage>
</organism>
<comment type="caution">
    <text evidence="2">The sequence shown here is derived from an EMBL/GenBank/DDBJ whole genome shotgun (WGS) entry which is preliminary data.</text>
</comment>
<dbReference type="InterPro" id="IPR007160">
    <property type="entry name" value="DUF362"/>
</dbReference>
<reference evidence="2 3" key="1">
    <citation type="journal article" date="2017" name="ISME J.">
        <title>Energy and carbon metabolisms in a deep terrestrial subsurface fluid microbial community.</title>
        <authorList>
            <person name="Momper L."/>
            <person name="Jungbluth S.P."/>
            <person name="Lee M.D."/>
            <person name="Amend J.P."/>
        </authorList>
    </citation>
    <scope>NUCLEOTIDE SEQUENCE [LARGE SCALE GENOMIC DNA]</scope>
    <source>
        <strain evidence="2">SURF_17</strain>
    </source>
</reference>
<evidence type="ECO:0000313" key="3">
    <source>
        <dbReference type="Proteomes" id="UP000285961"/>
    </source>
</evidence>
<accession>A0A419F601</accession>
<proteinExistence type="predicted"/>
<name>A0A419F601_9BACT</name>
<dbReference type="AlphaFoldDB" id="A0A419F601"/>
<dbReference type="Proteomes" id="UP000285961">
    <property type="component" value="Unassembled WGS sequence"/>
</dbReference>
<feature type="domain" description="DUF362" evidence="1">
    <location>
        <begin position="87"/>
        <end position="303"/>
    </location>
</feature>
<sequence>MTMQFRKKHKEMSRREFGQLLAAAAVAAALPKPDENVQQTLPGPGPEAIASLVGISRVSEEATLAEAVRMAAESITDFSWLSKGDSVLIKPTLNSGNPYPATTNPTGIAAMVALLKEKGAGRVILSDMSGIEYVKLSPNGLEGSSRHLMENCGMAQTAVAAGAELYFPEEDGWDAFFEDGPASGSHWKAGIMMPEILKRVDHLILMPRCSRHILLGSTLGMKAAVGYWRTDTRLEYHHDAATLQEKTAEASTVSSLRERQRLVLTAATRTLATFGPDKGYETWPEKGLVFASDSIVAHDMVSLAWLLENRKLAPLPEKKGSSDPYTSQVIVGFGNRLVVKWLGGIGQALTSERLIRHDINTIWDDRVLNRAYHLWNGVPRVNLINVNDTVPNDVRQNLANMVSLPEASG</sequence>
<dbReference type="EMBL" id="QZKI01000023">
    <property type="protein sequence ID" value="RJP73806.1"/>
    <property type="molecule type" value="Genomic_DNA"/>
</dbReference>
<evidence type="ECO:0000313" key="2">
    <source>
        <dbReference type="EMBL" id="RJP73806.1"/>
    </source>
</evidence>
<gene>
    <name evidence="2" type="ORF">C4532_03850</name>
</gene>